<dbReference type="InterPro" id="IPR029055">
    <property type="entry name" value="Ntn_hydrolases_N"/>
</dbReference>
<evidence type="ECO:0000256" key="2">
    <source>
        <dbReference type="ARBA" id="ARBA00005752"/>
    </source>
</evidence>
<feature type="domain" description="Glutamine amidotransferase type-2" evidence="11">
    <location>
        <begin position="2"/>
        <end position="211"/>
    </location>
</feature>
<dbReference type="Pfam" id="PF00733">
    <property type="entry name" value="Asn_synthase"/>
    <property type="match status" value="1"/>
</dbReference>
<comment type="catalytic activity">
    <reaction evidence="7">
        <text>L-aspartate + L-glutamine + ATP + H2O = L-asparagine + L-glutamate + AMP + diphosphate + H(+)</text>
        <dbReference type="Rhea" id="RHEA:12228"/>
        <dbReference type="ChEBI" id="CHEBI:15377"/>
        <dbReference type="ChEBI" id="CHEBI:15378"/>
        <dbReference type="ChEBI" id="CHEBI:29985"/>
        <dbReference type="ChEBI" id="CHEBI:29991"/>
        <dbReference type="ChEBI" id="CHEBI:30616"/>
        <dbReference type="ChEBI" id="CHEBI:33019"/>
        <dbReference type="ChEBI" id="CHEBI:58048"/>
        <dbReference type="ChEBI" id="CHEBI:58359"/>
        <dbReference type="ChEBI" id="CHEBI:456215"/>
        <dbReference type="EC" id="6.3.5.4"/>
    </reaction>
</comment>
<feature type="binding site" evidence="9">
    <location>
        <position position="278"/>
    </location>
    <ligand>
        <name>ATP</name>
        <dbReference type="ChEBI" id="CHEBI:30616"/>
    </ligand>
</feature>
<dbReference type="GO" id="GO:0004066">
    <property type="term" value="F:asparagine synthase (glutamine-hydrolyzing) activity"/>
    <property type="evidence" value="ECO:0007669"/>
    <property type="project" value="UniProtKB-EC"/>
</dbReference>
<dbReference type="PANTHER" id="PTHR43284">
    <property type="entry name" value="ASPARAGINE SYNTHETASE (GLUTAMINE-HYDROLYZING)"/>
    <property type="match status" value="1"/>
</dbReference>
<evidence type="ECO:0000256" key="6">
    <source>
        <dbReference type="ARBA" id="ARBA00022962"/>
    </source>
</evidence>
<dbReference type="CDD" id="cd01991">
    <property type="entry name" value="Asn_synthase_B_C"/>
    <property type="match status" value="1"/>
</dbReference>
<dbReference type="Gene3D" id="3.40.50.620">
    <property type="entry name" value="HUPs"/>
    <property type="match status" value="1"/>
</dbReference>
<dbReference type="Gene3D" id="3.60.20.10">
    <property type="entry name" value="Glutamine Phosphoribosylpyrophosphate, subunit 1, domain 1"/>
    <property type="match status" value="1"/>
</dbReference>
<dbReference type="SUPFAM" id="SSF56235">
    <property type="entry name" value="N-terminal nucleophile aminohydrolases (Ntn hydrolases)"/>
    <property type="match status" value="1"/>
</dbReference>
<dbReference type="CDD" id="cd00712">
    <property type="entry name" value="AsnB"/>
    <property type="match status" value="1"/>
</dbReference>
<dbReference type="Pfam" id="PF13537">
    <property type="entry name" value="GATase_7"/>
    <property type="match status" value="1"/>
</dbReference>
<evidence type="ECO:0000259" key="11">
    <source>
        <dbReference type="PROSITE" id="PS51278"/>
    </source>
</evidence>
<dbReference type="EMBL" id="MFKP01000054">
    <property type="protein sequence ID" value="OGG43081.1"/>
    <property type="molecule type" value="Genomic_DNA"/>
</dbReference>
<reference evidence="12 13" key="1">
    <citation type="journal article" date="2016" name="Nat. Commun.">
        <title>Thousands of microbial genomes shed light on interconnected biogeochemical processes in an aquifer system.</title>
        <authorList>
            <person name="Anantharaman K."/>
            <person name="Brown C.T."/>
            <person name="Hug L.A."/>
            <person name="Sharon I."/>
            <person name="Castelle C.J."/>
            <person name="Probst A.J."/>
            <person name="Thomas B.C."/>
            <person name="Singh A."/>
            <person name="Wilkins M.J."/>
            <person name="Karaoz U."/>
            <person name="Brodie E.L."/>
            <person name="Williams K.H."/>
            <person name="Hubbard S.S."/>
            <person name="Banfield J.F."/>
        </authorList>
    </citation>
    <scope>NUCLEOTIDE SEQUENCE [LARGE SCALE GENOMIC DNA]</scope>
</reference>
<evidence type="ECO:0000256" key="3">
    <source>
        <dbReference type="ARBA" id="ARBA00012737"/>
    </source>
</evidence>
<keyword evidence="6 8" id="KW-0315">Glutamine amidotransferase</keyword>
<dbReference type="GO" id="GO:0005524">
    <property type="term" value="F:ATP binding"/>
    <property type="evidence" value="ECO:0007669"/>
    <property type="project" value="UniProtKB-KW"/>
</dbReference>
<dbReference type="PROSITE" id="PS51278">
    <property type="entry name" value="GATASE_TYPE_2"/>
    <property type="match status" value="1"/>
</dbReference>
<feature type="binding site" evidence="9">
    <location>
        <position position="95"/>
    </location>
    <ligand>
        <name>L-glutamine</name>
        <dbReference type="ChEBI" id="CHEBI:58359"/>
    </ligand>
</feature>
<dbReference type="InterPro" id="IPR001962">
    <property type="entry name" value="Asn_synthase"/>
</dbReference>
<dbReference type="SUPFAM" id="SSF52402">
    <property type="entry name" value="Adenine nucleotide alpha hydrolases-like"/>
    <property type="match status" value="1"/>
</dbReference>
<dbReference type="InterPro" id="IPR014729">
    <property type="entry name" value="Rossmann-like_a/b/a_fold"/>
</dbReference>
<dbReference type="GO" id="GO:0005829">
    <property type="term" value="C:cytosol"/>
    <property type="evidence" value="ECO:0007669"/>
    <property type="project" value="TreeGrafter"/>
</dbReference>
<organism evidence="12 13">
    <name type="scientific">Candidatus Kaiserbacteria bacterium RIFCSPHIGHO2_01_FULL_48_10</name>
    <dbReference type="NCBI Taxonomy" id="1798476"/>
    <lineage>
        <taxon>Bacteria</taxon>
        <taxon>Candidatus Kaiseribacteriota</taxon>
    </lineage>
</organism>
<comment type="pathway">
    <text evidence="1">Amino-acid biosynthesis; L-asparagine biosynthesis; L-asparagine from L-aspartate (L-Gln route): step 1/1.</text>
</comment>
<gene>
    <name evidence="12" type="ORF">A2841_01540</name>
</gene>
<dbReference type="PANTHER" id="PTHR43284:SF1">
    <property type="entry name" value="ASPARAGINE SYNTHETASE"/>
    <property type="match status" value="1"/>
</dbReference>
<evidence type="ECO:0000256" key="8">
    <source>
        <dbReference type="PIRSR" id="PIRSR001589-1"/>
    </source>
</evidence>
<dbReference type="PIRSF" id="PIRSF001589">
    <property type="entry name" value="Asn_synthetase_glu-h"/>
    <property type="match status" value="1"/>
</dbReference>
<dbReference type="Proteomes" id="UP000178249">
    <property type="component" value="Unassembled WGS sequence"/>
</dbReference>
<dbReference type="NCBIfam" id="TIGR01536">
    <property type="entry name" value="asn_synth_AEB"/>
    <property type="match status" value="1"/>
</dbReference>
<dbReference type="EC" id="6.3.5.4" evidence="3"/>
<evidence type="ECO:0000256" key="10">
    <source>
        <dbReference type="PIRSR" id="PIRSR001589-3"/>
    </source>
</evidence>
<accession>A0A1F6C1N6</accession>
<evidence type="ECO:0000256" key="4">
    <source>
        <dbReference type="ARBA" id="ARBA00022741"/>
    </source>
</evidence>
<feature type="active site" description="For GATase activity" evidence="8">
    <location>
        <position position="2"/>
    </location>
</feature>
<keyword evidence="4 9" id="KW-0547">Nucleotide-binding</keyword>
<dbReference type="InterPro" id="IPR051786">
    <property type="entry name" value="ASN_synthetase/amidase"/>
</dbReference>
<evidence type="ECO:0000256" key="1">
    <source>
        <dbReference type="ARBA" id="ARBA00005187"/>
    </source>
</evidence>
<proteinExistence type="inferred from homology"/>
<evidence type="ECO:0000256" key="9">
    <source>
        <dbReference type="PIRSR" id="PIRSR001589-2"/>
    </source>
</evidence>
<evidence type="ECO:0000313" key="13">
    <source>
        <dbReference type="Proteomes" id="UP000178249"/>
    </source>
</evidence>
<sequence>MCGILGFVGNDEALAEKMAQRMSHRGPDGAGVFADEHVTLGHRRLAVIDLSPGAAQPMWSPDKTLGIIFNGEIYNFKELRKNLEDAGEHFVTDSDTEVILVGFKKEGKAFFSTMRGMWALALYDREKKTVTLARDPFGIKPLYYLEHEGHFAFASEMKALNCFAQEKKIRFTFSPVGCASFFTLGYAVHPHTVFNEIKKLPPNTIATYQLSSRKLFLEHMAPQKVTVPDTLEDALKDSVKHHLVADVPVGVFLSGGVDSTLIALMLKELGTPLHAFTVSMEGREDAMYAAKVAAFSGLTHHVIPLSSERLERAYKTLFDSLDEPVADPGILPSLVVSEEARKHVTCVLTGEGGDELFFGYERYKTLRTLSRVDQSLGFFESLSVPFFSSSLKALARCLRLFEATLRGDLLEGYLEMVSLSGDLADRRLLSRELRGRFAGRSRPVSFFDETLYLPDDLLYKTDIATMAHSLEARTPFLDPMVAFFARGIPLKEKWHTEGKRPLRELLAKRLPPEMRMPGKSGFGVPRSMLMRLVEKDLPTAALALSAMKIPGISPVALQKIGTDALYRARIAHAFPALPFSLCVLSRVVSEYDVRT</sequence>
<dbReference type="AlphaFoldDB" id="A0A1F6C1N6"/>
<evidence type="ECO:0000256" key="5">
    <source>
        <dbReference type="ARBA" id="ARBA00022840"/>
    </source>
</evidence>
<evidence type="ECO:0000313" key="12">
    <source>
        <dbReference type="EMBL" id="OGG43081.1"/>
    </source>
</evidence>
<dbReference type="InterPro" id="IPR006426">
    <property type="entry name" value="Asn_synth_AEB"/>
</dbReference>
<dbReference type="GO" id="GO:0006529">
    <property type="term" value="P:asparagine biosynthetic process"/>
    <property type="evidence" value="ECO:0007669"/>
    <property type="project" value="UniProtKB-KW"/>
</dbReference>
<keyword evidence="5 9" id="KW-0067">ATP-binding</keyword>
<keyword evidence="8" id="KW-0061">Asparagine biosynthesis</keyword>
<comment type="caution">
    <text evidence="12">The sequence shown here is derived from an EMBL/GenBank/DDBJ whole genome shotgun (WGS) entry which is preliminary data.</text>
</comment>
<dbReference type="InterPro" id="IPR017932">
    <property type="entry name" value="GATase_2_dom"/>
</dbReference>
<dbReference type="InterPro" id="IPR033738">
    <property type="entry name" value="AsnB_N"/>
</dbReference>
<evidence type="ECO:0000256" key="7">
    <source>
        <dbReference type="ARBA" id="ARBA00048741"/>
    </source>
</evidence>
<name>A0A1F6C1N6_9BACT</name>
<feature type="site" description="Important for beta-aspartyl-AMP intermediate formation" evidence="10">
    <location>
        <position position="351"/>
    </location>
</feature>
<keyword evidence="8" id="KW-0028">Amino-acid biosynthesis</keyword>
<comment type="similarity">
    <text evidence="2">Belongs to the asparagine synthetase family.</text>
</comment>
<protein>
    <recommendedName>
        <fullName evidence="3">asparagine synthase (glutamine-hydrolyzing)</fullName>
        <ecNumber evidence="3">6.3.5.4</ecNumber>
    </recommendedName>
</protein>